<protein>
    <submittedName>
        <fullName evidence="2">Uncharacterized protein</fullName>
    </submittedName>
</protein>
<sequence length="84" mass="9744">MPTRQPRPFRHFKATQADTRRKETYAEQQARLDAEALDRWAAIVADLPPLTDDQITSLAVILNRIDKRRRTADTERNDEGRRAA</sequence>
<evidence type="ECO:0000256" key="1">
    <source>
        <dbReference type="SAM" id="MobiDB-lite"/>
    </source>
</evidence>
<organism evidence="2 3">
    <name type="scientific">Amycolatopsis keratiniphila subsp. keratiniphila</name>
    <dbReference type="NCBI Taxonomy" id="227715"/>
    <lineage>
        <taxon>Bacteria</taxon>
        <taxon>Bacillati</taxon>
        <taxon>Actinomycetota</taxon>
        <taxon>Actinomycetes</taxon>
        <taxon>Pseudonocardiales</taxon>
        <taxon>Pseudonocardiaceae</taxon>
        <taxon>Amycolatopsis</taxon>
        <taxon>Amycolatopsis japonica group</taxon>
    </lineage>
</organism>
<gene>
    <name evidence="2" type="ORF">AVR91_0233145</name>
</gene>
<dbReference type="EMBL" id="LQMT02000036">
    <property type="protein sequence ID" value="ONF63402.1"/>
    <property type="molecule type" value="Genomic_DNA"/>
</dbReference>
<dbReference type="AlphaFoldDB" id="A0A1W2LL86"/>
<evidence type="ECO:0000313" key="2">
    <source>
        <dbReference type="EMBL" id="ONF63402.1"/>
    </source>
</evidence>
<evidence type="ECO:0000313" key="3">
    <source>
        <dbReference type="Proteomes" id="UP000076660"/>
    </source>
</evidence>
<feature type="region of interest" description="Disordered" evidence="1">
    <location>
        <begin position="1"/>
        <end position="22"/>
    </location>
</feature>
<name>A0A1W2LL86_9PSEU</name>
<comment type="caution">
    <text evidence="2">The sequence shown here is derived from an EMBL/GenBank/DDBJ whole genome shotgun (WGS) entry which is preliminary data.</text>
</comment>
<accession>A0A1W2LL86</accession>
<reference evidence="2 3" key="1">
    <citation type="submission" date="2016-12" db="EMBL/GenBank/DDBJ databases">
        <title>Amycolatopsis keratiniphila subsp. keratiniphila genome sequencing and assembly.</title>
        <authorList>
            <person name="Mayilraj S."/>
            <person name="Kaur N."/>
        </authorList>
    </citation>
    <scope>NUCLEOTIDE SEQUENCE [LARGE SCALE GENOMIC DNA]</scope>
    <source>
        <strain evidence="2 3">DSM 44409</strain>
    </source>
</reference>
<proteinExistence type="predicted"/>
<dbReference type="Proteomes" id="UP000076660">
    <property type="component" value="Unassembled WGS sequence"/>
</dbReference>